<dbReference type="Proteomes" id="UP000192796">
    <property type="component" value="Unassembled WGS sequence"/>
</dbReference>
<reference evidence="1 2" key="1">
    <citation type="submission" date="2016-03" db="EMBL/GenBank/DDBJ databases">
        <title>Niastella vici sp. nov., isolated from farmland soil.</title>
        <authorList>
            <person name="Chen L."/>
            <person name="Wang D."/>
            <person name="Yang S."/>
            <person name="Wang G."/>
        </authorList>
    </citation>
    <scope>NUCLEOTIDE SEQUENCE [LARGE SCALE GENOMIC DNA]</scope>
    <source>
        <strain evidence="1 2">DJ57</strain>
    </source>
</reference>
<comment type="caution">
    <text evidence="1">The sequence shown here is derived from an EMBL/GenBank/DDBJ whole genome shotgun (WGS) entry which is preliminary data.</text>
</comment>
<dbReference type="RefSeq" id="WP_081146221.1">
    <property type="nucleotide sequence ID" value="NZ_LVYD01000024.1"/>
</dbReference>
<organism evidence="1 2">
    <name type="scientific">Niastella vici</name>
    <dbReference type="NCBI Taxonomy" id="1703345"/>
    <lineage>
        <taxon>Bacteria</taxon>
        <taxon>Pseudomonadati</taxon>
        <taxon>Bacteroidota</taxon>
        <taxon>Chitinophagia</taxon>
        <taxon>Chitinophagales</taxon>
        <taxon>Chitinophagaceae</taxon>
        <taxon>Niastella</taxon>
    </lineage>
</organism>
<keyword evidence="2" id="KW-1185">Reference proteome</keyword>
<dbReference type="EMBL" id="LVYD01000024">
    <property type="protein sequence ID" value="OQP65419.1"/>
    <property type="molecule type" value="Genomic_DNA"/>
</dbReference>
<proteinExistence type="predicted"/>
<protein>
    <submittedName>
        <fullName evidence="1">Uncharacterized protein</fullName>
    </submittedName>
</protein>
<evidence type="ECO:0000313" key="1">
    <source>
        <dbReference type="EMBL" id="OQP65419.1"/>
    </source>
</evidence>
<name>A0A1V9G446_9BACT</name>
<sequence>MEQGKSVEKGPQIEGKDLYELLIAKGVRNLHHANTVKTSLTYITNDALLSRHYVESLALVQTSQYTDEKDKELGIWDSVFLDGLDLHKKFVKPNKYGPILFYIDLSLLLDSEFSWVRVTKSNPDSWRPPETSFFENVNDINQNYLSGNKLDDGRIMFLFDNPDKKISLSKYCRKIVVDDPRIELTFSDGTVTKIAEMVKASIEKAIDDCKITGIDVEIRHPNLDGCNCYHLYKRMYEHSKEIFDKLFQK</sequence>
<accession>A0A1V9G446</accession>
<gene>
    <name evidence="1" type="ORF">A3860_17295</name>
</gene>
<dbReference type="OrthoDB" id="9153376at2"/>
<dbReference type="AlphaFoldDB" id="A0A1V9G446"/>
<evidence type="ECO:0000313" key="2">
    <source>
        <dbReference type="Proteomes" id="UP000192796"/>
    </source>
</evidence>